<dbReference type="GO" id="GO:0003677">
    <property type="term" value="F:DNA binding"/>
    <property type="evidence" value="ECO:0007669"/>
    <property type="project" value="UniProtKB-KW"/>
</dbReference>
<dbReference type="EMBL" id="LXQA010208315">
    <property type="protein sequence ID" value="MCI33880.1"/>
    <property type="molecule type" value="Genomic_DNA"/>
</dbReference>
<keyword evidence="3" id="KW-1185">Reference proteome</keyword>
<sequence>NGSATTLPAGSVYRVNGHTKRGRPKVKSGVNGRHPMAETVVNINSHVSFSGNEPPQEVKPGRPEKKRKVTVGSDFRNGYVEKGSKCASEAVVSNGQKVSCVNEIQTKHCFTPPAFDARKLLIEKARTVIRKKLEEMKLSSEAT</sequence>
<dbReference type="AlphaFoldDB" id="A0A392RDL7"/>
<feature type="non-terminal residue" evidence="2">
    <location>
        <position position="143"/>
    </location>
</feature>
<dbReference type="Proteomes" id="UP000265520">
    <property type="component" value="Unassembled WGS sequence"/>
</dbReference>
<evidence type="ECO:0000256" key="1">
    <source>
        <dbReference type="SAM" id="MobiDB-lite"/>
    </source>
</evidence>
<feature type="non-terminal residue" evidence="2">
    <location>
        <position position="1"/>
    </location>
</feature>
<proteinExistence type="predicted"/>
<organism evidence="2 3">
    <name type="scientific">Trifolium medium</name>
    <dbReference type="NCBI Taxonomy" id="97028"/>
    <lineage>
        <taxon>Eukaryota</taxon>
        <taxon>Viridiplantae</taxon>
        <taxon>Streptophyta</taxon>
        <taxon>Embryophyta</taxon>
        <taxon>Tracheophyta</taxon>
        <taxon>Spermatophyta</taxon>
        <taxon>Magnoliopsida</taxon>
        <taxon>eudicotyledons</taxon>
        <taxon>Gunneridae</taxon>
        <taxon>Pentapetalae</taxon>
        <taxon>rosids</taxon>
        <taxon>fabids</taxon>
        <taxon>Fabales</taxon>
        <taxon>Fabaceae</taxon>
        <taxon>Papilionoideae</taxon>
        <taxon>50 kb inversion clade</taxon>
        <taxon>NPAAA clade</taxon>
        <taxon>Hologalegina</taxon>
        <taxon>IRL clade</taxon>
        <taxon>Trifolieae</taxon>
        <taxon>Trifolium</taxon>
    </lineage>
</organism>
<keyword evidence="2" id="KW-0238">DNA-binding</keyword>
<name>A0A392RDL7_9FABA</name>
<feature type="region of interest" description="Disordered" evidence="1">
    <location>
        <begin position="1"/>
        <end position="32"/>
    </location>
</feature>
<accession>A0A392RDL7</accession>
<feature type="compositionally biased region" description="Basic residues" evidence="1">
    <location>
        <begin position="17"/>
        <end position="26"/>
    </location>
</feature>
<feature type="region of interest" description="Disordered" evidence="1">
    <location>
        <begin position="46"/>
        <end position="67"/>
    </location>
</feature>
<reference evidence="2 3" key="1">
    <citation type="journal article" date="2018" name="Front. Plant Sci.">
        <title>Red Clover (Trifolium pratense) and Zigzag Clover (T. medium) - A Picture of Genomic Similarities and Differences.</title>
        <authorList>
            <person name="Dluhosova J."/>
            <person name="Istvanek J."/>
            <person name="Nedelnik J."/>
            <person name="Repkova J."/>
        </authorList>
    </citation>
    <scope>NUCLEOTIDE SEQUENCE [LARGE SCALE GENOMIC DNA]</scope>
    <source>
        <strain evidence="3">cv. 10/8</strain>
        <tissue evidence="2">Leaf</tissue>
    </source>
</reference>
<comment type="caution">
    <text evidence="2">The sequence shown here is derived from an EMBL/GenBank/DDBJ whole genome shotgun (WGS) entry which is preliminary data.</text>
</comment>
<evidence type="ECO:0000313" key="2">
    <source>
        <dbReference type="EMBL" id="MCI33880.1"/>
    </source>
</evidence>
<protein>
    <submittedName>
        <fullName evidence="2">Curved DNA-binding protein</fullName>
    </submittedName>
</protein>
<evidence type="ECO:0000313" key="3">
    <source>
        <dbReference type="Proteomes" id="UP000265520"/>
    </source>
</evidence>